<protein>
    <recommendedName>
        <fullName evidence="6">DUF4352 domain-containing protein</fullName>
    </recommendedName>
</protein>
<dbReference type="Proteomes" id="UP001183604">
    <property type="component" value="Unassembled WGS sequence"/>
</dbReference>
<gene>
    <name evidence="3" type="ORF">J2S69_003251</name>
    <name evidence="2" type="ORF">O2L01_11605</name>
</gene>
<sequence length="210" mass="21500">MNLEFPEISKRLLAASGAGLIALAALSACSGEDTGSDDTSSASDEAAEGAAQDEAAAESCEVAPAVEGGGTDFAAPLELCQAGSIEGWDVAVTAVELDATQTILDENFLNEEPADGSQYLMFTLAGTNTGDAASDPFIDLMTAVDIGDMRYEDTCGVLPNDLVDVGEIAPGESFTANGCVFVDSAGVEESVLALSSLLSMDETEVYYKLG</sequence>
<dbReference type="EMBL" id="JAPZVQ010000005">
    <property type="protein sequence ID" value="MDA1385630.1"/>
    <property type="molecule type" value="Genomic_DNA"/>
</dbReference>
<evidence type="ECO:0000313" key="4">
    <source>
        <dbReference type="Proteomes" id="UP001145799"/>
    </source>
</evidence>
<dbReference type="RefSeq" id="WP_270122090.1">
    <property type="nucleotide sequence ID" value="NZ_BAAAOM010000004.1"/>
</dbReference>
<feature type="region of interest" description="Disordered" evidence="1">
    <location>
        <begin position="32"/>
        <end position="57"/>
    </location>
</feature>
<reference evidence="3 5" key="2">
    <citation type="submission" date="2023-07" db="EMBL/GenBank/DDBJ databases">
        <title>Sequencing the genomes of 1000 actinobacteria strains.</title>
        <authorList>
            <person name="Klenk H.-P."/>
        </authorList>
    </citation>
    <scope>NUCLEOTIDE SEQUENCE [LARGE SCALE GENOMIC DNA]</scope>
    <source>
        <strain evidence="3 5">DSM 44724</strain>
    </source>
</reference>
<evidence type="ECO:0000313" key="3">
    <source>
        <dbReference type="EMBL" id="MDR7339532.1"/>
    </source>
</evidence>
<proteinExistence type="predicted"/>
<accession>A0A9X3PHV7</accession>
<keyword evidence="5" id="KW-1185">Reference proteome</keyword>
<name>A0A9X3PHV7_9ACTN</name>
<comment type="caution">
    <text evidence="2">The sequence shown here is derived from an EMBL/GenBank/DDBJ whole genome shotgun (WGS) entry which is preliminary data.</text>
</comment>
<evidence type="ECO:0008006" key="6">
    <source>
        <dbReference type="Google" id="ProtNLM"/>
    </source>
</evidence>
<organism evidence="2 4">
    <name type="scientific">Glycomyces lechevalierae</name>
    <dbReference type="NCBI Taxonomy" id="256034"/>
    <lineage>
        <taxon>Bacteria</taxon>
        <taxon>Bacillati</taxon>
        <taxon>Actinomycetota</taxon>
        <taxon>Actinomycetes</taxon>
        <taxon>Glycomycetales</taxon>
        <taxon>Glycomycetaceae</taxon>
        <taxon>Glycomyces</taxon>
    </lineage>
</organism>
<dbReference type="AlphaFoldDB" id="A0A9X3PHV7"/>
<dbReference type="Proteomes" id="UP001145799">
    <property type="component" value="Unassembled WGS sequence"/>
</dbReference>
<dbReference type="EMBL" id="JAVDYD010000001">
    <property type="protein sequence ID" value="MDR7339532.1"/>
    <property type="molecule type" value="Genomic_DNA"/>
</dbReference>
<evidence type="ECO:0000313" key="2">
    <source>
        <dbReference type="EMBL" id="MDA1385630.1"/>
    </source>
</evidence>
<reference evidence="2" key="1">
    <citation type="submission" date="2022-12" db="EMBL/GenBank/DDBJ databases">
        <title>Gycomyces niveus sp.nov., a novel actinomycete isolated from soil in Shouguang.</title>
        <authorList>
            <person name="Yang X."/>
        </authorList>
    </citation>
    <scope>NUCLEOTIDE SEQUENCE</scope>
    <source>
        <strain evidence="2">DSM 44724</strain>
    </source>
</reference>
<evidence type="ECO:0000256" key="1">
    <source>
        <dbReference type="SAM" id="MobiDB-lite"/>
    </source>
</evidence>
<evidence type="ECO:0000313" key="5">
    <source>
        <dbReference type="Proteomes" id="UP001183604"/>
    </source>
</evidence>